<evidence type="ECO:0000313" key="1">
    <source>
        <dbReference type="EMBL" id="KAJ9064992.1"/>
    </source>
</evidence>
<feature type="non-terminal residue" evidence="1">
    <location>
        <position position="1"/>
    </location>
</feature>
<proteinExistence type="predicted"/>
<dbReference type="EMBL" id="QTSX02004394">
    <property type="protein sequence ID" value="KAJ9064992.1"/>
    <property type="molecule type" value="Genomic_DNA"/>
</dbReference>
<organism evidence="1 2">
    <name type="scientific">Entomophthora muscae</name>
    <dbReference type="NCBI Taxonomy" id="34485"/>
    <lineage>
        <taxon>Eukaryota</taxon>
        <taxon>Fungi</taxon>
        <taxon>Fungi incertae sedis</taxon>
        <taxon>Zoopagomycota</taxon>
        <taxon>Entomophthoromycotina</taxon>
        <taxon>Entomophthoromycetes</taxon>
        <taxon>Entomophthorales</taxon>
        <taxon>Entomophthoraceae</taxon>
        <taxon>Entomophthora</taxon>
    </lineage>
</organism>
<keyword evidence="2" id="KW-1185">Reference proteome</keyword>
<protein>
    <submittedName>
        <fullName evidence="1">Uncharacterized protein</fullName>
    </submittedName>
</protein>
<name>A0ACC2SRU8_9FUNG</name>
<evidence type="ECO:0000313" key="2">
    <source>
        <dbReference type="Proteomes" id="UP001165960"/>
    </source>
</evidence>
<reference evidence="1" key="1">
    <citation type="submission" date="2022-04" db="EMBL/GenBank/DDBJ databases">
        <title>Genome of the entomopathogenic fungus Entomophthora muscae.</title>
        <authorList>
            <person name="Elya C."/>
            <person name="Lovett B.R."/>
            <person name="Lee E."/>
            <person name="Macias A.M."/>
            <person name="Hajek A.E."/>
            <person name="De Bivort B.L."/>
            <person name="Kasson M.T."/>
            <person name="De Fine Licht H.H."/>
            <person name="Stajich J.E."/>
        </authorList>
    </citation>
    <scope>NUCLEOTIDE SEQUENCE</scope>
    <source>
        <strain evidence="1">Berkeley</strain>
    </source>
</reference>
<gene>
    <name evidence="1" type="ORF">DSO57_1024642</name>
</gene>
<accession>A0ACC2SRU8</accession>
<comment type="caution">
    <text evidence="1">The sequence shown here is derived from an EMBL/GenBank/DDBJ whole genome shotgun (WGS) entry which is preliminary data.</text>
</comment>
<sequence>PEMALLCPHASFYLPAYLVGYYLSVRSSYLLERFSFLGQPGHLAMAMLPIESMLFPTKQIPDSQPPPSCLLAPASQLPPAHLYLWPVSLRFLRKLPNLETKKGNFPKS</sequence>
<dbReference type="Proteomes" id="UP001165960">
    <property type="component" value="Unassembled WGS sequence"/>
</dbReference>